<dbReference type="RefSeq" id="WP_074205363.1">
    <property type="nucleotide sequence ID" value="NZ_FSQW01000002.1"/>
</dbReference>
<evidence type="ECO:0000313" key="2">
    <source>
        <dbReference type="Proteomes" id="UP000185192"/>
    </source>
</evidence>
<dbReference type="OrthoDB" id="10013619at2"/>
<organism evidence="1 2">
    <name type="scientific">Parasphingorhabdus marina DSM 22363</name>
    <dbReference type="NCBI Taxonomy" id="1123272"/>
    <lineage>
        <taxon>Bacteria</taxon>
        <taxon>Pseudomonadati</taxon>
        <taxon>Pseudomonadota</taxon>
        <taxon>Alphaproteobacteria</taxon>
        <taxon>Sphingomonadales</taxon>
        <taxon>Sphingomonadaceae</taxon>
        <taxon>Parasphingorhabdus</taxon>
    </lineage>
</organism>
<protein>
    <submittedName>
        <fullName evidence="1">Uncharacterized protein</fullName>
    </submittedName>
</protein>
<dbReference type="STRING" id="1123272.SAMN02745824_2319"/>
<gene>
    <name evidence="1" type="ORF">SAMN02745824_2319</name>
</gene>
<accession>A0A1N6FB41</accession>
<dbReference type="EMBL" id="FSQW01000002">
    <property type="protein sequence ID" value="SIN92493.1"/>
    <property type="molecule type" value="Genomic_DNA"/>
</dbReference>
<dbReference type="AlphaFoldDB" id="A0A1N6FB41"/>
<reference evidence="2" key="1">
    <citation type="submission" date="2016-11" db="EMBL/GenBank/DDBJ databases">
        <authorList>
            <person name="Varghese N."/>
            <person name="Submissions S."/>
        </authorList>
    </citation>
    <scope>NUCLEOTIDE SEQUENCE [LARGE SCALE GENOMIC DNA]</scope>
    <source>
        <strain evidence="2">DSM 22363</strain>
    </source>
</reference>
<name>A0A1N6FB41_9SPHN</name>
<dbReference type="Proteomes" id="UP000185192">
    <property type="component" value="Unassembled WGS sequence"/>
</dbReference>
<evidence type="ECO:0000313" key="1">
    <source>
        <dbReference type="EMBL" id="SIN92493.1"/>
    </source>
</evidence>
<keyword evidence="2" id="KW-1185">Reference proteome</keyword>
<proteinExistence type="predicted"/>
<sequence>MQSDYDDEDIVTIIPGRVEHPEAIYALKSPTFCLRKDGIIYATIGAWEYDASKAKTPEQKRDVAQLDSDFDTIIEDPEKYIREAIIRSEEVMVSYQQTGPEEGGG</sequence>